<dbReference type="EMBL" id="ADLF01000024">
    <property type="protein sequence ID" value="EKU87827.1"/>
    <property type="molecule type" value="Genomic_DNA"/>
</dbReference>
<keyword evidence="1" id="KW-0378">Hydrolase</keyword>
<dbReference type="Gene3D" id="3.20.20.80">
    <property type="entry name" value="Glycosidases"/>
    <property type="match status" value="1"/>
</dbReference>
<keyword evidence="6" id="KW-1185">Reference proteome</keyword>
<evidence type="ECO:0000256" key="2">
    <source>
        <dbReference type="ARBA" id="ARBA00023295"/>
    </source>
</evidence>
<dbReference type="HOGENOM" id="CLU_067997_0_0_10"/>
<evidence type="ECO:0000313" key="6">
    <source>
        <dbReference type="Proteomes" id="UP000009872"/>
    </source>
</evidence>
<gene>
    <name evidence="5" type="ORF">HMPREF9447_05286</name>
</gene>
<dbReference type="SUPFAM" id="SSF51445">
    <property type="entry name" value="(Trans)glycosidases"/>
    <property type="match status" value="1"/>
</dbReference>
<evidence type="ECO:0000259" key="4">
    <source>
        <dbReference type="Pfam" id="PF02449"/>
    </source>
</evidence>
<dbReference type="OrthoDB" id="3966260at2"/>
<evidence type="ECO:0000256" key="3">
    <source>
        <dbReference type="SAM" id="SignalP"/>
    </source>
</evidence>
<dbReference type="GO" id="GO:0009341">
    <property type="term" value="C:beta-galactosidase complex"/>
    <property type="evidence" value="ECO:0007669"/>
    <property type="project" value="InterPro"/>
</dbReference>
<dbReference type="STRING" id="742727.HMPREF9447_05286"/>
<protein>
    <recommendedName>
        <fullName evidence="4">Glycoside hydrolase family 42 N-terminal domain-containing protein</fullName>
    </recommendedName>
</protein>
<dbReference type="GO" id="GO:0005975">
    <property type="term" value="P:carbohydrate metabolic process"/>
    <property type="evidence" value="ECO:0007669"/>
    <property type="project" value="InterPro"/>
</dbReference>
<dbReference type="GO" id="GO:0004565">
    <property type="term" value="F:beta-galactosidase activity"/>
    <property type="evidence" value="ECO:0007669"/>
    <property type="project" value="InterPro"/>
</dbReference>
<dbReference type="PATRIC" id="fig|742727.4.peg.5402"/>
<dbReference type="InterPro" id="IPR013529">
    <property type="entry name" value="Glyco_hydro_42_N"/>
</dbReference>
<accession>K9EAB9</accession>
<name>K9EAB9_9BACE</name>
<keyword evidence="2" id="KW-0326">Glycosidase</keyword>
<proteinExistence type="predicted"/>
<comment type="caution">
    <text evidence="5">The sequence shown here is derived from an EMBL/GenBank/DDBJ whole genome shotgun (WGS) entry which is preliminary data.</text>
</comment>
<feature type="signal peptide" evidence="3">
    <location>
        <begin position="1"/>
        <end position="20"/>
    </location>
</feature>
<dbReference type="AlphaFoldDB" id="K9EAB9"/>
<evidence type="ECO:0000313" key="5">
    <source>
        <dbReference type="EMBL" id="EKU87827.1"/>
    </source>
</evidence>
<evidence type="ECO:0000256" key="1">
    <source>
        <dbReference type="ARBA" id="ARBA00022801"/>
    </source>
</evidence>
<dbReference type="Pfam" id="PF02449">
    <property type="entry name" value="Glyco_hydro_42"/>
    <property type="match status" value="1"/>
</dbReference>
<reference evidence="5 6" key="1">
    <citation type="submission" date="2012-09" db="EMBL/GenBank/DDBJ databases">
        <title>The Genome Sequence of Bacteroides oleiciplenus YIT 12058.</title>
        <authorList>
            <consortium name="The Broad Institute Genome Sequencing Platform"/>
            <person name="Earl A."/>
            <person name="Ward D."/>
            <person name="Feldgarden M."/>
            <person name="Gevers D."/>
            <person name="Morotomi M."/>
            <person name="Walker B."/>
            <person name="Young S.K."/>
            <person name="Zeng Q."/>
            <person name="Gargeya S."/>
            <person name="Fitzgerald M."/>
            <person name="Haas B."/>
            <person name="Abouelleil A."/>
            <person name="Alvarado L."/>
            <person name="Arachchi H.M."/>
            <person name="Berlin A.M."/>
            <person name="Chapman S.B."/>
            <person name="Goldberg J."/>
            <person name="Griggs A."/>
            <person name="Gujja S."/>
            <person name="Hansen M."/>
            <person name="Howarth C."/>
            <person name="Imamovic A."/>
            <person name="Larimer J."/>
            <person name="McCowen C."/>
            <person name="Montmayeur A."/>
            <person name="Murphy C."/>
            <person name="Neiman D."/>
            <person name="Pearson M."/>
            <person name="Priest M."/>
            <person name="Roberts A."/>
            <person name="Saif S."/>
            <person name="Shea T."/>
            <person name="Sisk P."/>
            <person name="Sykes S."/>
            <person name="Wortman J."/>
            <person name="Nusbaum C."/>
            <person name="Birren B."/>
        </authorList>
    </citation>
    <scope>NUCLEOTIDE SEQUENCE [LARGE SCALE GENOMIC DNA]</scope>
    <source>
        <strain evidence="5 6">YIT 12058</strain>
    </source>
</reference>
<dbReference type="Proteomes" id="UP000009872">
    <property type="component" value="Unassembled WGS sequence"/>
</dbReference>
<keyword evidence="3" id="KW-0732">Signal</keyword>
<dbReference type="InterPro" id="IPR017853">
    <property type="entry name" value="GH"/>
</dbReference>
<dbReference type="eggNOG" id="COG1874">
    <property type="taxonomic scope" value="Bacteria"/>
</dbReference>
<sequence>MKYLILSVLLLSCCVSSGMASQGAGMLYFASYGKEATQEVIDNPYIIGGLYTLIWSEVEPEKGKYDWSAADAFIERWARSGKKTALRIIWSTSGYWNNPAARRPTPEWVWDEGARYAYHEGSDTQIPLFWDPVYRSCAMELLCEINSHFGANKDILFIDVTPGAETNPYRFGTIHRRDPDYKAVYEATKASDGRTYTDELWRETVLDWINRTAEIVSDLPCLVTLNVGSLKGTNYFPDFGQCAVDHGMYVGQNGIKEGSYEKGDNERKELFERWAKTTKLFFEMVHAAETANTGTLQGVMDAARRIHCSYLNVYAVDVMKSTPGHQTYDSRWEQAMKSGDMYFRSLEEKK</sequence>
<feature type="chain" id="PRO_5003927254" description="Glycoside hydrolase family 42 N-terminal domain-containing protein" evidence="3">
    <location>
        <begin position="21"/>
        <end position="350"/>
    </location>
</feature>
<organism evidence="5 6">
    <name type="scientific">Bacteroides oleiciplenus YIT 12058</name>
    <dbReference type="NCBI Taxonomy" id="742727"/>
    <lineage>
        <taxon>Bacteria</taxon>
        <taxon>Pseudomonadati</taxon>
        <taxon>Bacteroidota</taxon>
        <taxon>Bacteroidia</taxon>
        <taxon>Bacteroidales</taxon>
        <taxon>Bacteroidaceae</taxon>
        <taxon>Bacteroides</taxon>
    </lineage>
</organism>
<dbReference type="RefSeq" id="WP_009132651.1">
    <property type="nucleotide sequence ID" value="NZ_JH992946.1"/>
</dbReference>
<feature type="domain" description="Glycoside hydrolase family 42 N-terminal" evidence="4">
    <location>
        <begin position="55"/>
        <end position="159"/>
    </location>
</feature>